<keyword evidence="4" id="KW-1185">Reference proteome</keyword>
<dbReference type="Pfam" id="PF08530">
    <property type="entry name" value="PepX_C"/>
    <property type="match status" value="1"/>
</dbReference>
<evidence type="ECO:0000259" key="2">
    <source>
        <dbReference type="SMART" id="SM00939"/>
    </source>
</evidence>
<dbReference type="SUPFAM" id="SSF49785">
    <property type="entry name" value="Galactose-binding domain-like"/>
    <property type="match status" value="1"/>
</dbReference>
<dbReference type="InterPro" id="IPR005674">
    <property type="entry name" value="CocE/Ser_esterase"/>
</dbReference>
<dbReference type="EMBL" id="JBFAIH010000038">
    <property type="protein sequence ID" value="MEV0367862.1"/>
    <property type="molecule type" value="Genomic_DNA"/>
</dbReference>
<dbReference type="PANTHER" id="PTHR43056:SF10">
    <property type="entry name" value="COCE_NOND FAMILY, PUTATIVE (AFU_ORTHOLOGUE AFUA_7G00600)-RELATED"/>
    <property type="match status" value="1"/>
</dbReference>
<dbReference type="InterPro" id="IPR000383">
    <property type="entry name" value="Xaa-Pro-like_dom"/>
</dbReference>
<dbReference type="InterPro" id="IPR029058">
    <property type="entry name" value="AB_hydrolase_fold"/>
</dbReference>
<dbReference type="SMART" id="SM00939">
    <property type="entry name" value="PepX_C"/>
    <property type="match status" value="1"/>
</dbReference>
<sequence>MDLVVEKNLRVAMRDGVELATDVYRPATGGPFPTLLERIPYNKESYGMISGWVDVLRAAREGFAVVVQDTRGRYQSDGTFRPFADERTDGADTIAWAAGQPWSTGSVGMFGSSYTGATQWLAAAERPPALATISAAVTSRDYYDSWLYQGGAFRLGFALQWVTSALGLGELLRNPSVEENRIADLRRMLDNMDDVFRTLPARDHPTLNAIAPYLTQWLDHPDRDDYWERLSAAVPDIPVLNIGGWHDLFLGGTIDNYLALRTRSDRPDARRQRLIIGPWAHGATSGVFPERSFGVQAGADAADITGVQLAWFKEHLAGSPSTVSPSPVRIFVMGPDIWRDEPDWPLPDTEYVDYFLGSATDARTSGGDGTLATSAGSAAASDSFVYDPAHPVTTCGGATFLPGLFIGANAGPRDQTRTESRRDVLCYTSTPLDRSLEVTGPVRAKLYVSSSAVDTDFTATLVDVHPDGRAELVCDGILRCRYRTSTTRPEFLEPGAVYEIDIDLVATAYVFGTGHRLRLDISSSNFPKYDRNPNAAIPVADARRADLVVATNTVWHDDTRLSRLVLPVVRRSA</sequence>
<evidence type="ECO:0000313" key="3">
    <source>
        <dbReference type="EMBL" id="MEV0367862.1"/>
    </source>
</evidence>
<reference evidence="3 4" key="1">
    <citation type="submission" date="2024-06" db="EMBL/GenBank/DDBJ databases">
        <title>The Natural Products Discovery Center: Release of the First 8490 Sequenced Strains for Exploring Actinobacteria Biosynthetic Diversity.</title>
        <authorList>
            <person name="Kalkreuter E."/>
            <person name="Kautsar S.A."/>
            <person name="Yang D."/>
            <person name="Bader C.D."/>
            <person name="Teijaro C.N."/>
            <person name="Fluegel L."/>
            <person name="Davis C.M."/>
            <person name="Simpson J.R."/>
            <person name="Lauterbach L."/>
            <person name="Steele A.D."/>
            <person name="Gui C."/>
            <person name="Meng S."/>
            <person name="Li G."/>
            <person name="Viehrig K."/>
            <person name="Ye F."/>
            <person name="Su P."/>
            <person name="Kiefer A.F."/>
            <person name="Nichols A."/>
            <person name="Cepeda A.J."/>
            <person name="Yan W."/>
            <person name="Fan B."/>
            <person name="Jiang Y."/>
            <person name="Adhikari A."/>
            <person name="Zheng C.-J."/>
            <person name="Schuster L."/>
            <person name="Cowan T.M."/>
            <person name="Smanski M.J."/>
            <person name="Chevrette M.G."/>
            <person name="De Carvalho L.P.S."/>
            <person name="Shen B."/>
        </authorList>
    </citation>
    <scope>NUCLEOTIDE SEQUENCE [LARGE SCALE GENOMIC DNA]</scope>
    <source>
        <strain evidence="3 4">NPDC050671</strain>
    </source>
</reference>
<protein>
    <submittedName>
        <fullName evidence="3">CocE/NonD family hydrolase</fullName>
    </submittedName>
</protein>
<dbReference type="SUPFAM" id="SSF53474">
    <property type="entry name" value="alpha/beta-Hydrolases"/>
    <property type="match status" value="1"/>
</dbReference>
<dbReference type="Pfam" id="PF02129">
    <property type="entry name" value="Peptidase_S15"/>
    <property type="match status" value="1"/>
</dbReference>
<accession>A0ABV3FJR7</accession>
<proteinExistence type="predicted"/>
<keyword evidence="1 3" id="KW-0378">Hydrolase</keyword>
<feature type="domain" description="Xaa-Pro dipeptidyl-peptidase C-terminal" evidence="2">
    <location>
        <begin position="309"/>
        <end position="565"/>
    </location>
</feature>
<evidence type="ECO:0000256" key="1">
    <source>
        <dbReference type="ARBA" id="ARBA00022801"/>
    </source>
</evidence>
<dbReference type="InterPro" id="IPR008979">
    <property type="entry name" value="Galactose-bd-like_sf"/>
</dbReference>
<dbReference type="RefSeq" id="WP_357988024.1">
    <property type="nucleotide sequence ID" value="NZ_JBFAIH010000038.1"/>
</dbReference>
<gene>
    <name evidence="3" type="ORF">AB0H72_34785</name>
</gene>
<dbReference type="Proteomes" id="UP001551658">
    <property type="component" value="Unassembled WGS sequence"/>
</dbReference>
<dbReference type="Gene3D" id="2.60.120.260">
    <property type="entry name" value="Galactose-binding domain-like"/>
    <property type="match status" value="1"/>
</dbReference>
<dbReference type="PANTHER" id="PTHR43056">
    <property type="entry name" value="PEPTIDASE S9 PROLYL OLIGOPEPTIDASE"/>
    <property type="match status" value="1"/>
</dbReference>
<organism evidence="3 4">
    <name type="scientific">Nocardia fusca</name>
    <dbReference type="NCBI Taxonomy" id="941183"/>
    <lineage>
        <taxon>Bacteria</taxon>
        <taxon>Bacillati</taxon>
        <taxon>Actinomycetota</taxon>
        <taxon>Actinomycetes</taxon>
        <taxon>Mycobacteriales</taxon>
        <taxon>Nocardiaceae</taxon>
        <taxon>Nocardia</taxon>
    </lineage>
</organism>
<dbReference type="Gene3D" id="1.10.3020.10">
    <property type="entry name" value="alpha-amino acid ester hydrolase ( Helical cap domain)"/>
    <property type="match status" value="1"/>
</dbReference>
<dbReference type="Gene3D" id="3.40.50.1820">
    <property type="entry name" value="alpha/beta hydrolase"/>
    <property type="match status" value="1"/>
</dbReference>
<comment type="caution">
    <text evidence="3">The sequence shown here is derived from an EMBL/GenBank/DDBJ whole genome shotgun (WGS) entry which is preliminary data.</text>
</comment>
<evidence type="ECO:0000313" key="4">
    <source>
        <dbReference type="Proteomes" id="UP001551658"/>
    </source>
</evidence>
<dbReference type="NCBIfam" id="TIGR00976">
    <property type="entry name" value="CocE_NonD"/>
    <property type="match status" value="1"/>
</dbReference>
<dbReference type="InterPro" id="IPR050585">
    <property type="entry name" value="Xaa-Pro_dipeptidyl-ppase/CocE"/>
</dbReference>
<dbReference type="InterPro" id="IPR013736">
    <property type="entry name" value="Xaa-Pro_dipept_C"/>
</dbReference>
<dbReference type="GO" id="GO:0016787">
    <property type="term" value="F:hydrolase activity"/>
    <property type="evidence" value="ECO:0007669"/>
    <property type="project" value="UniProtKB-KW"/>
</dbReference>
<name>A0ABV3FJR7_9NOCA</name>